<gene>
    <name evidence="1" type="ordered locus">SFHH103_06425</name>
</gene>
<keyword evidence="1" id="KW-0614">Plasmid</keyword>
<dbReference type="EMBL" id="HE616899">
    <property type="protein sequence ID" value="CCF00884.1"/>
    <property type="molecule type" value="Genomic_DNA"/>
</dbReference>
<reference evidence="1 2" key="1">
    <citation type="journal article" date="2012" name="J. Bacteriol.">
        <title>Genome sequence of the soybean symbiont Sinorhizobium fredii HH103.</title>
        <authorList>
            <person name="Weidner S."/>
            <person name="Becker A."/>
            <person name="Bonilla I."/>
            <person name="Jaenicke S."/>
            <person name="Lloret J."/>
            <person name="Margaret I."/>
            <person name="Puhler A."/>
            <person name="Ruiz-Sainz J.E."/>
            <person name="Schneiker-Bekel S."/>
            <person name="Szczepanowski R."/>
            <person name="Vinardell J.M."/>
            <person name="Zehner S."/>
            <person name="Gottfert M."/>
        </authorList>
    </citation>
    <scope>NUCLEOTIDE SEQUENCE [LARGE SCALE GENOMIC DNA]</scope>
    <source>
        <strain evidence="1 2">HH103</strain>
        <plasmid evidence="2">pSfHH103e</plasmid>
    </source>
</reference>
<dbReference type="KEGG" id="sfh:SFHH103_06425"/>
<dbReference type="AlphaFoldDB" id="G9AIK2"/>
<dbReference type="RefSeq" id="WP_014332523.1">
    <property type="nucleotide sequence ID" value="NC_016815.1"/>
</dbReference>
<name>G9AIK2_SINF1</name>
<geneLocation type="plasmid" evidence="1 2">
    <name>pSfHH103e</name>
</geneLocation>
<dbReference type="Proteomes" id="UP000007735">
    <property type="component" value="Plasmid pSfHH103e"/>
</dbReference>
<sequence length="99" mass="11228">MGSRWESCAGVNGLQAATRLFPARHSQISELLERDENFRGLCDDLAAAEQALAAVEDFPDDRREMRRLEYQDLVKELAAEIEQALDRANIFPISRSPKH</sequence>
<dbReference type="HOGENOM" id="CLU_173352_1_0_5"/>
<evidence type="ECO:0000313" key="2">
    <source>
        <dbReference type="Proteomes" id="UP000007735"/>
    </source>
</evidence>
<proteinExistence type="predicted"/>
<dbReference type="PATRIC" id="fig|380.5.peg.5970"/>
<accession>G9AIK2</accession>
<organism evidence="1 2">
    <name type="scientific">Sinorhizobium fredii (strain HH103)</name>
    <dbReference type="NCBI Taxonomy" id="1117943"/>
    <lineage>
        <taxon>Bacteria</taxon>
        <taxon>Pseudomonadati</taxon>
        <taxon>Pseudomonadota</taxon>
        <taxon>Alphaproteobacteria</taxon>
        <taxon>Hyphomicrobiales</taxon>
        <taxon>Rhizobiaceae</taxon>
        <taxon>Sinorhizobium/Ensifer group</taxon>
        <taxon>Sinorhizobium</taxon>
    </lineage>
</organism>
<evidence type="ECO:0000313" key="1">
    <source>
        <dbReference type="EMBL" id="CCF00884.1"/>
    </source>
</evidence>
<protein>
    <submittedName>
        <fullName evidence="1">Uncharacterized protein</fullName>
    </submittedName>
</protein>